<feature type="region of interest" description="Disordered" evidence="1">
    <location>
        <begin position="1"/>
        <end position="42"/>
    </location>
</feature>
<evidence type="ECO:0000256" key="1">
    <source>
        <dbReference type="SAM" id="MobiDB-lite"/>
    </source>
</evidence>
<dbReference type="Proteomes" id="UP000525389">
    <property type="component" value="Unassembled WGS sequence"/>
</dbReference>
<dbReference type="InterPro" id="IPR000700">
    <property type="entry name" value="PAS-assoc_C"/>
</dbReference>
<proteinExistence type="predicted"/>
<evidence type="ECO:0000313" key="5">
    <source>
        <dbReference type="Proteomes" id="UP000525389"/>
    </source>
</evidence>
<dbReference type="FunFam" id="3.30.450.20:FF:000099">
    <property type="entry name" value="Sensory box sensor histidine kinase"/>
    <property type="match status" value="1"/>
</dbReference>
<dbReference type="Pfam" id="PF08447">
    <property type="entry name" value="PAS_3"/>
    <property type="match status" value="1"/>
</dbReference>
<dbReference type="CDD" id="cd00077">
    <property type="entry name" value="HDc"/>
    <property type="match status" value="1"/>
</dbReference>
<feature type="domain" description="HD-GYP" evidence="3">
    <location>
        <begin position="168"/>
        <end position="354"/>
    </location>
</feature>
<dbReference type="Gene3D" id="1.10.3210.10">
    <property type="entry name" value="Hypothetical protein af1432"/>
    <property type="match status" value="1"/>
</dbReference>
<dbReference type="PROSITE" id="PS51832">
    <property type="entry name" value="HD_GYP"/>
    <property type="match status" value="1"/>
</dbReference>
<dbReference type="CDD" id="cd00130">
    <property type="entry name" value="PAS"/>
    <property type="match status" value="1"/>
</dbReference>
<feature type="compositionally biased region" description="Low complexity" evidence="1">
    <location>
        <begin position="27"/>
        <end position="42"/>
    </location>
</feature>
<dbReference type="PANTHER" id="PTHR45228:SF8">
    <property type="entry name" value="TWO-COMPONENT RESPONSE REGULATOR-RELATED"/>
    <property type="match status" value="1"/>
</dbReference>
<reference evidence="4 5" key="1">
    <citation type="submission" date="2020-08" db="EMBL/GenBank/DDBJ databases">
        <title>Genomic Encyclopedia of Type Strains, Phase IV (KMG-IV): sequencing the most valuable type-strain genomes for metagenomic binning, comparative biology and taxonomic classification.</title>
        <authorList>
            <person name="Goeker M."/>
        </authorList>
    </citation>
    <scope>NUCLEOTIDE SEQUENCE [LARGE SCALE GENOMIC DNA]</scope>
    <source>
        <strain evidence="4 5">DSM 101791</strain>
    </source>
</reference>
<organism evidence="4 5">
    <name type="scientific">Deinococcus budaensis</name>
    <dbReference type="NCBI Taxonomy" id="1665626"/>
    <lineage>
        <taxon>Bacteria</taxon>
        <taxon>Thermotogati</taxon>
        <taxon>Deinococcota</taxon>
        <taxon>Deinococci</taxon>
        <taxon>Deinococcales</taxon>
        <taxon>Deinococcaceae</taxon>
        <taxon>Deinococcus</taxon>
    </lineage>
</organism>
<evidence type="ECO:0000259" key="3">
    <source>
        <dbReference type="PROSITE" id="PS51832"/>
    </source>
</evidence>
<dbReference type="InterPro" id="IPR000014">
    <property type="entry name" value="PAS"/>
</dbReference>
<dbReference type="SUPFAM" id="SSF109604">
    <property type="entry name" value="HD-domain/PDEase-like"/>
    <property type="match status" value="1"/>
</dbReference>
<evidence type="ECO:0000313" key="4">
    <source>
        <dbReference type="EMBL" id="MBB5232712.1"/>
    </source>
</evidence>
<dbReference type="SMART" id="SM00091">
    <property type="entry name" value="PAS"/>
    <property type="match status" value="1"/>
</dbReference>
<dbReference type="InterPro" id="IPR052020">
    <property type="entry name" value="Cyclic_di-GMP/3'3'-cGAMP_PDE"/>
</dbReference>
<comment type="caution">
    <text evidence="4">The sequence shown here is derived from an EMBL/GenBank/DDBJ whole genome shotgun (WGS) entry which is preliminary data.</text>
</comment>
<dbReference type="RefSeq" id="WP_184024085.1">
    <property type="nucleotide sequence ID" value="NZ_JACHFN010000001.1"/>
</dbReference>
<dbReference type="SMART" id="SM00086">
    <property type="entry name" value="PAC"/>
    <property type="match status" value="1"/>
</dbReference>
<dbReference type="InterPro" id="IPR001610">
    <property type="entry name" value="PAC"/>
</dbReference>
<dbReference type="Pfam" id="PF13487">
    <property type="entry name" value="HD_5"/>
    <property type="match status" value="1"/>
</dbReference>
<keyword evidence="5" id="KW-1185">Reference proteome</keyword>
<dbReference type="NCBIfam" id="TIGR00229">
    <property type="entry name" value="sensory_box"/>
    <property type="match status" value="1"/>
</dbReference>
<feature type="domain" description="PAC" evidence="2">
    <location>
        <begin position="118"/>
        <end position="170"/>
    </location>
</feature>
<protein>
    <submittedName>
        <fullName evidence="4">PAS domain S-box-containing protein</fullName>
    </submittedName>
</protein>
<name>A0A7W8GBV8_9DEIO</name>
<evidence type="ECO:0000259" key="2">
    <source>
        <dbReference type="PROSITE" id="PS50113"/>
    </source>
</evidence>
<dbReference type="InterPro" id="IPR013655">
    <property type="entry name" value="PAS_fold_3"/>
</dbReference>
<gene>
    <name evidence="4" type="ORF">HNQ09_000129</name>
</gene>
<dbReference type="PANTHER" id="PTHR45228">
    <property type="entry name" value="CYCLIC DI-GMP PHOSPHODIESTERASE TM_0186-RELATED"/>
    <property type="match status" value="1"/>
</dbReference>
<dbReference type="InterPro" id="IPR003607">
    <property type="entry name" value="HD/PDEase_dom"/>
</dbReference>
<dbReference type="PROSITE" id="PS50113">
    <property type="entry name" value="PAC"/>
    <property type="match status" value="1"/>
</dbReference>
<accession>A0A7W8GBV8</accession>
<dbReference type="InterPro" id="IPR035965">
    <property type="entry name" value="PAS-like_dom_sf"/>
</dbReference>
<dbReference type="AlphaFoldDB" id="A0A7W8GBV8"/>
<sequence>MSSAETSLDPLSDLTGSGQAEAGTPGAGRPASGPPSSGSSASGAGLDQLYLRLLDRMPVMLWTADAAGRWQHVNGRWVDYTGLSGETRGFGFEEALHPEDEAPTVARWRRAVERGENYEVEYRVRGRGGGYRWFLTQGVRVLDEQGQGVAWVGTCTDIEGQKRAEQQALDAREAALRALGLTLEARDRETQGHTDRVTVRAARLGQALGLDAEALDTLRLGAYLHDLGKLVVPDRVLLKPGPLTPQERSEMQVHAAEGERLVRALGFVPPGALSLVRHHHERWDGAGYPDRLAGEAIPLLARLFAVIDVYDALVSERPYKRAWTREQALAELREQAGRQFDPQVVEAFLGLPES</sequence>
<dbReference type="EMBL" id="JACHFN010000001">
    <property type="protein sequence ID" value="MBB5232712.1"/>
    <property type="molecule type" value="Genomic_DNA"/>
</dbReference>
<dbReference type="SUPFAM" id="SSF55785">
    <property type="entry name" value="PYP-like sensor domain (PAS domain)"/>
    <property type="match status" value="1"/>
</dbReference>
<dbReference type="Gene3D" id="3.30.450.20">
    <property type="entry name" value="PAS domain"/>
    <property type="match status" value="1"/>
</dbReference>
<dbReference type="SMART" id="SM00471">
    <property type="entry name" value="HDc"/>
    <property type="match status" value="1"/>
</dbReference>
<dbReference type="InterPro" id="IPR037522">
    <property type="entry name" value="HD_GYP_dom"/>
</dbReference>